<organism evidence="4 5">
    <name type="scientific">Tilletia indica</name>
    <dbReference type="NCBI Taxonomy" id="43049"/>
    <lineage>
        <taxon>Eukaryota</taxon>
        <taxon>Fungi</taxon>
        <taxon>Dikarya</taxon>
        <taxon>Basidiomycota</taxon>
        <taxon>Ustilaginomycotina</taxon>
        <taxon>Exobasidiomycetes</taxon>
        <taxon>Tilletiales</taxon>
        <taxon>Tilletiaceae</taxon>
        <taxon>Tilletia</taxon>
    </lineage>
</organism>
<feature type="region of interest" description="Disordered" evidence="2">
    <location>
        <begin position="331"/>
        <end position="371"/>
    </location>
</feature>
<evidence type="ECO:0000256" key="1">
    <source>
        <dbReference type="SAM" id="Coils"/>
    </source>
</evidence>
<evidence type="ECO:0000256" key="2">
    <source>
        <dbReference type="SAM" id="MobiDB-lite"/>
    </source>
</evidence>
<evidence type="ECO:0000259" key="3">
    <source>
        <dbReference type="Pfam" id="PF00498"/>
    </source>
</evidence>
<dbReference type="SUPFAM" id="SSF49879">
    <property type="entry name" value="SMAD/FHA domain"/>
    <property type="match status" value="1"/>
</dbReference>
<feature type="compositionally biased region" description="Low complexity" evidence="2">
    <location>
        <begin position="339"/>
        <end position="358"/>
    </location>
</feature>
<gene>
    <name evidence="4" type="ORF">A4X13_0g9060</name>
</gene>
<comment type="caution">
    <text evidence="4">The sequence shown here is derived from an EMBL/GenBank/DDBJ whole genome shotgun (WGS) entry which is preliminary data.</text>
</comment>
<reference evidence="4" key="2">
    <citation type="journal article" date="2019" name="IMA Fungus">
        <title>Genome sequencing and comparison of five Tilletia species to identify candidate genes for the detection of regulated species infecting wheat.</title>
        <authorList>
            <person name="Nguyen H.D.T."/>
            <person name="Sultana T."/>
            <person name="Kesanakurti P."/>
            <person name="Hambleton S."/>
        </authorList>
    </citation>
    <scope>NUCLEOTIDE SEQUENCE</scope>
    <source>
        <strain evidence="4">DAOMC 236416</strain>
    </source>
</reference>
<dbReference type="Pfam" id="PF00498">
    <property type="entry name" value="FHA"/>
    <property type="match status" value="1"/>
</dbReference>
<feature type="coiled-coil region" evidence="1">
    <location>
        <begin position="159"/>
        <end position="186"/>
    </location>
</feature>
<dbReference type="CDD" id="cd00060">
    <property type="entry name" value="FHA"/>
    <property type="match status" value="1"/>
</dbReference>
<accession>A0A177T461</accession>
<feature type="domain" description="FHA" evidence="3">
    <location>
        <begin position="52"/>
        <end position="109"/>
    </location>
</feature>
<keyword evidence="1" id="KW-0175">Coiled coil</keyword>
<feature type="compositionally biased region" description="Pro residues" evidence="2">
    <location>
        <begin position="269"/>
        <end position="280"/>
    </location>
</feature>
<sequence length="600" mass="64217">MSSTTQFLSFSPSNRLPSRSIAFHTSDHLQLTLGGTYSRPYSDSRPSLQDSPFLFEESTIANDQATILCAGGNIILTHQDRDGTTRINGRPLDREQRVLLHHGDQIDLGYYEPMDDEYTFNLFLRVDITSSPPVLAISRARLTPSDELLPTTRSVLRASVSLQDAMTQLSEELATIRKQLQEAHDRAAAHACAPTPPPRPYGQLLTDLRQECPPFDSPQHTRSASPSPTSVLTSVLRSDLSSSSTTPPPSDPSSSTSVLQSELHRLSPSPVPPPFPPPQSAPGLPSSASIAASHLAPAAPTSSSTALDVSLPGHSLNDAVAVEIGDGVTRGCDTRSIGSSPSSSSSLPSAHTPASSPTRHSPSSPFTSVDPIADRPLPFSIPVDVPQIEPIDTTMIRVGAAWLEARRRVHVEGTARRRSLNVALNNICAALRDVRGCHHSSPTMSRHPPLRRSDFPSGAASLLGTDRTAPSLDSNNAVRGRVSMAVRVSDGTAFMDTIGGKSRKPVDEMITSIVAPLRSSSTPLAMFPGTEPSLPLHDHLITTSSPRQISTLHPHIVLDSGLNLVSPSIHRLPCRYPFSISTHSASPHPSFGAHQLIPAF</sequence>
<feature type="region of interest" description="Disordered" evidence="2">
    <location>
        <begin position="437"/>
        <end position="475"/>
    </location>
</feature>
<dbReference type="EMBL" id="LWDF02002098">
    <property type="protein sequence ID" value="KAE8236694.1"/>
    <property type="molecule type" value="Genomic_DNA"/>
</dbReference>
<dbReference type="Gene3D" id="2.60.200.20">
    <property type="match status" value="1"/>
</dbReference>
<name>A0A177T461_9BASI</name>
<reference evidence="4" key="1">
    <citation type="submission" date="2016-04" db="EMBL/GenBank/DDBJ databases">
        <authorList>
            <person name="Nguyen H.D."/>
            <person name="Samba Siva P."/>
            <person name="Cullis J."/>
            <person name="Levesque C.A."/>
            <person name="Hambleton S."/>
        </authorList>
    </citation>
    <scope>NUCLEOTIDE SEQUENCE</scope>
    <source>
        <strain evidence="4">DAOMC 236416</strain>
    </source>
</reference>
<protein>
    <recommendedName>
        <fullName evidence="3">FHA domain-containing protein</fullName>
    </recommendedName>
</protein>
<feature type="compositionally biased region" description="Polar residues" evidence="2">
    <location>
        <begin position="218"/>
        <end position="228"/>
    </location>
</feature>
<feature type="compositionally biased region" description="Low complexity" evidence="2">
    <location>
        <begin position="229"/>
        <end position="245"/>
    </location>
</feature>
<evidence type="ECO:0000313" key="4">
    <source>
        <dbReference type="EMBL" id="KAE8236694.1"/>
    </source>
</evidence>
<dbReference type="InterPro" id="IPR000253">
    <property type="entry name" value="FHA_dom"/>
</dbReference>
<evidence type="ECO:0000313" key="5">
    <source>
        <dbReference type="Proteomes" id="UP000077521"/>
    </source>
</evidence>
<dbReference type="InterPro" id="IPR008984">
    <property type="entry name" value="SMAD_FHA_dom_sf"/>
</dbReference>
<keyword evidence="5" id="KW-1185">Reference proteome</keyword>
<proteinExistence type="predicted"/>
<feature type="region of interest" description="Disordered" evidence="2">
    <location>
        <begin position="187"/>
        <end position="287"/>
    </location>
</feature>
<dbReference type="AlphaFoldDB" id="A0A177T461"/>
<dbReference type="Proteomes" id="UP000077521">
    <property type="component" value="Unassembled WGS sequence"/>
</dbReference>